<evidence type="ECO:0000313" key="3">
    <source>
        <dbReference type="Proteomes" id="UP000198854"/>
    </source>
</evidence>
<keyword evidence="2" id="KW-0808">Transferase</keyword>
<protein>
    <submittedName>
        <fullName evidence="2">Glycosyltransferase involved in cell wall bisynthesis</fullName>
    </submittedName>
</protein>
<reference evidence="2 3" key="1">
    <citation type="submission" date="2016-10" db="EMBL/GenBank/DDBJ databases">
        <authorList>
            <person name="de Groot N.N."/>
        </authorList>
    </citation>
    <scope>NUCLEOTIDE SEQUENCE [LARGE SCALE GENOMIC DNA]</scope>
    <source>
        <strain evidence="2 3">CGMCC 1.10228</strain>
    </source>
</reference>
<dbReference type="Gene3D" id="3.90.550.10">
    <property type="entry name" value="Spore Coat Polysaccharide Biosynthesis Protein SpsA, Chain A"/>
    <property type="match status" value="1"/>
</dbReference>
<dbReference type="STRING" id="861298.SAMN04488136_101230"/>
<dbReference type="GO" id="GO:0016758">
    <property type="term" value="F:hexosyltransferase activity"/>
    <property type="evidence" value="ECO:0007669"/>
    <property type="project" value="UniProtKB-ARBA"/>
</dbReference>
<keyword evidence="3" id="KW-1185">Reference proteome</keyword>
<dbReference type="Proteomes" id="UP000198854">
    <property type="component" value="Unassembled WGS sequence"/>
</dbReference>
<sequence>MKYSIIIPHFNDFKSLERLLDSIPKREDIEVIVVDDKSTETYDLTNIKSKCNFLNNTSGVKSAGTCRNLGLDIAQGEWLLFADSDDIFTPNAFEYLDDASKRNDDVIYFKSTSLVEGSEETSDRNLYLLDMVENNLRDGDQSIRYRYYPPWGKLIRHQLVIDNNIRFDQVMASNDVMFSVKTGYYAKTISSVDKAIYCVMQRENSLTTKPSKKNQKIRLVVDLNRNDFLNERNLKYYQTSVISLISMYKDVFSFDTSMRLIKSFLLFKQRVMPNNLYNKLVK</sequence>
<dbReference type="OrthoDB" id="9802649at2"/>
<dbReference type="PANTHER" id="PTHR22916">
    <property type="entry name" value="GLYCOSYLTRANSFERASE"/>
    <property type="match status" value="1"/>
</dbReference>
<feature type="domain" description="Glycosyltransferase 2-like" evidence="1">
    <location>
        <begin position="4"/>
        <end position="110"/>
    </location>
</feature>
<dbReference type="AlphaFoldDB" id="A0A1G7W9T5"/>
<dbReference type="InterPro" id="IPR001173">
    <property type="entry name" value="Glyco_trans_2-like"/>
</dbReference>
<dbReference type="CDD" id="cd00761">
    <property type="entry name" value="Glyco_tranf_GTA_type"/>
    <property type="match status" value="1"/>
</dbReference>
<dbReference type="EMBL" id="FNDD01000001">
    <property type="protein sequence ID" value="SDG67830.1"/>
    <property type="molecule type" value="Genomic_DNA"/>
</dbReference>
<dbReference type="Pfam" id="PF00535">
    <property type="entry name" value="Glycos_transf_2"/>
    <property type="match status" value="1"/>
</dbReference>
<organism evidence="2 3">
    <name type="scientific">Vibrio xiamenensis</name>
    <dbReference type="NCBI Taxonomy" id="861298"/>
    <lineage>
        <taxon>Bacteria</taxon>
        <taxon>Pseudomonadati</taxon>
        <taxon>Pseudomonadota</taxon>
        <taxon>Gammaproteobacteria</taxon>
        <taxon>Vibrionales</taxon>
        <taxon>Vibrionaceae</taxon>
        <taxon>Vibrio</taxon>
    </lineage>
</organism>
<dbReference type="PANTHER" id="PTHR22916:SF3">
    <property type="entry name" value="UDP-GLCNAC:BETAGAL BETA-1,3-N-ACETYLGLUCOSAMINYLTRANSFERASE-LIKE PROTEIN 1"/>
    <property type="match status" value="1"/>
</dbReference>
<evidence type="ECO:0000259" key="1">
    <source>
        <dbReference type="Pfam" id="PF00535"/>
    </source>
</evidence>
<name>A0A1G7W9T5_9VIBR</name>
<accession>A0A1G7W9T5</accession>
<dbReference type="InterPro" id="IPR029044">
    <property type="entry name" value="Nucleotide-diphossugar_trans"/>
</dbReference>
<evidence type="ECO:0000313" key="2">
    <source>
        <dbReference type="EMBL" id="SDG67830.1"/>
    </source>
</evidence>
<dbReference type="RefSeq" id="WP_093268505.1">
    <property type="nucleotide sequence ID" value="NZ_FNDD01000001.1"/>
</dbReference>
<gene>
    <name evidence="2" type="ORF">SAMN04488136_101230</name>
</gene>
<proteinExistence type="predicted"/>
<dbReference type="SUPFAM" id="SSF53448">
    <property type="entry name" value="Nucleotide-diphospho-sugar transferases"/>
    <property type="match status" value="1"/>
</dbReference>